<dbReference type="GeneID" id="77951868"/>
<organism evidence="7 8">
    <name type="scientific">Gordonia phage Chidiebere</name>
    <dbReference type="NCBI Taxonomy" id="2656530"/>
    <lineage>
        <taxon>Viruses</taxon>
        <taxon>Duplodnaviria</taxon>
        <taxon>Heunggongvirae</taxon>
        <taxon>Uroviricota</taxon>
        <taxon>Caudoviricetes</taxon>
        <taxon>Chidieberevirus</taxon>
        <taxon>Chidieberevirus chidiebere</taxon>
    </lineage>
</organism>
<evidence type="ECO:0000256" key="3">
    <source>
        <dbReference type="ARBA" id="ARBA00023219"/>
    </source>
</evidence>
<protein>
    <submittedName>
        <fullName evidence="7">Portal protein</fullName>
    </submittedName>
</protein>
<keyword evidence="1" id="KW-0118">Viral capsid assembly</keyword>
<dbReference type="InterPro" id="IPR006944">
    <property type="entry name" value="Phage/GTA_portal"/>
</dbReference>
<feature type="compositionally biased region" description="Basic and acidic residues" evidence="5">
    <location>
        <begin position="497"/>
        <end position="513"/>
    </location>
</feature>
<reference evidence="7 8" key="1">
    <citation type="submission" date="2019-10" db="EMBL/GenBank/DDBJ databases">
        <authorList>
            <person name="Zack K.M."/>
            <person name="Garlena R.A."/>
            <person name="Russell D.A."/>
            <person name="Pope W.H."/>
            <person name="Jacobs-Sera D."/>
            <person name="Hatfull G.F."/>
        </authorList>
    </citation>
    <scope>NUCLEOTIDE SEQUENCE [LARGE SCALE GENOMIC DNA]</scope>
</reference>
<evidence type="ECO:0000313" key="8">
    <source>
        <dbReference type="Proteomes" id="UP000423645"/>
    </source>
</evidence>
<gene>
    <name evidence="7" type="primary">23</name>
    <name evidence="7" type="ORF">PBI_CHIDIEBERE_23</name>
</gene>
<dbReference type="Proteomes" id="UP000423645">
    <property type="component" value="Segment"/>
</dbReference>
<dbReference type="Pfam" id="PF04233">
    <property type="entry name" value="Phage_Mu_F"/>
    <property type="match status" value="1"/>
</dbReference>
<feature type="compositionally biased region" description="Basic and acidic residues" evidence="5">
    <location>
        <begin position="455"/>
        <end position="464"/>
    </location>
</feature>
<evidence type="ECO:0000259" key="6">
    <source>
        <dbReference type="Pfam" id="PF04233"/>
    </source>
</evidence>
<sequence>MAGGRFLPGLFETKATASAGDAPARAAGAALQTAGMPLGATVGQWDIQQGVTRGLERVSIVFRCVDAIATTQSRIPINIVKAAPGIVDLSKGEVVDDADLWKLLNRKTNKYETAQQLRYRLSATLLLSRRGAFLEVVQGTQGKPAELHLLMPGSVQPIPDPKKFVSGYQITRGDAVIETLPPERVIWIKVKPHPIDPYSQLTPLMAAGISVDTDSLARIFNRNFLANDGRPGMLITIQGRLNQEDAAEIKSRFSGGVHMAGRTSVIEADGLEAADLAASPRDLQWHELLNLSKEDIQLAFGVPESVMGNASGRTFDNADAERENYYIDTVQPHCEAIATGLDPITGETDDDTMVAFDFSGVDVLQRIAARKREEHRAEVAAGLKTIDEYRESAGLEAFNVVGSRVLFHTSGLAIAKSPDDQAGIMQYRQVGTDPGEGLQAAAASESGALKGVRKGIREADRQRGNTEAANSIRQRALRLVKSFDVNELETKQGLPELETKDRAERQKERDDRKRTRRKRTAAHPLSTTTSTSGPAIKTHPYLGLRYKMEGFIEGQLTQWDTRQENVVAERLTHVKFRKDTRHWESKEGETKKLPKSQKCKYCKDEATKAVIWAEGRAYVPVCDAHVQKAKTSLREKNGDMGEVDGVRDLQDMRDKQEKKALDPSYAVNTEQWAEDLVSGMGSFVRKAMEREARRAAQELKDMGIGELTEINFDSKADPLEAMLGRKGISNALDPIYQDVMDIVRKAAENQSNRLQKAIKEMDDSGASIKEIERKVRQMTGTRAPWRKNLSVNVTTTAVEAARGAVFQKMPGKFIEKTWVSQHDHRTRPTHAKADGQTKLGNQFFRVGSAKMLFPCQPGAPIEEVANCRCYATYSISESAQRALENL</sequence>
<evidence type="ECO:0000256" key="5">
    <source>
        <dbReference type="SAM" id="MobiDB-lite"/>
    </source>
</evidence>
<name>A0A649VL41_9CAUD</name>
<keyword evidence="1" id="KW-1188">Viral release from host cell</keyword>
<proteinExistence type="predicted"/>
<keyword evidence="3" id="KW-0231">Viral genome packaging</keyword>
<accession>A0A649VL41</accession>
<keyword evidence="2" id="KW-1162">Viral penetration into host cytoplasm</keyword>
<dbReference type="KEGG" id="vg:77951868"/>
<feature type="domain" description="Phage head morphogenesis" evidence="6">
    <location>
        <begin position="763"/>
        <end position="870"/>
    </location>
</feature>
<keyword evidence="4" id="KW-0175">Coiled coil</keyword>
<feature type="region of interest" description="Disordered" evidence="5">
    <location>
        <begin position="491"/>
        <end position="536"/>
    </location>
</feature>
<dbReference type="Pfam" id="PF04860">
    <property type="entry name" value="Phage_portal"/>
    <property type="match status" value="1"/>
</dbReference>
<evidence type="ECO:0000256" key="1">
    <source>
        <dbReference type="ARBA" id="ARBA00022950"/>
    </source>
</evidence>
<feature type="coiled-coil region" evidence="4">
    <location>
        <begin position="740"/>
        <end position="774"/>
    </location>
</feature>
<evidence type="ECO:0000256" key="2">
    <source>
        <dbReference type="ARBA" id="ARBA00023009"/>
    </source>
</evidence>
<keyword evidence="8" id="KW-1185">Reference proteome</keyword>
<dbReference type="InterPro" id="IPR006528">
    <property type="entry name" value="Phage_head_morphogenesis_dom"/>
</dbReference>
<evidence type="ECO:0000313" key="7">
    <source>
        <dbReference type="EMBL" id="QGJ92914.1"/>
    </source>
</evidence>
<dbReference type="EMBL" id="MN586022">
    <property type="protein sequence ID" value="QGJ92914.1"/>
    <property type="molecule type" value="Genomic_DNA"/>
</dbReference>
<dbReference type="RefSeq" id="YP_010675541.1">
    <property type="nucleotide sequence ID" value="NC_071005.1"/>
</dbReference>
<evidence type="ECO:0000256" key="4">
    <source>
        <dbReference type="SAM" id="Coils"/>
    </source>
</evidence>
<keyword evidence="2" id="KW-1160">Virus entry into host cell</keyword>
<feature type="region of interest" description="Disordered" evidence="5">
    <location>
        <begin position="444"/>
        <end position="470"/>
    </location>
</feature>
<keyword evidence="2" id="KW-1171">Viral genome ejection through host cell envelope</keyword>